<accession>A0A2U3E6D3</accession>
<dbReference type="AlphaFoldDB" id="A0A2U3E6D3"/>
<evidence type="ECO:0000313" key="4">
    <source>
        <dbReference type="Proteomes" id="UP000245956"/>
    </source>
</evidence>
<comment type="caution">
    <text evidence="3">The sequence shown here is derived from an EMBL/GenBank/DDBJ whole genome shotgun (WGS) entry which is preliminary data.</text>
</comment>
<keyword evidence="2" id="KW-0732">Signal</keyword>
<dbReference type="Proteomes" id="UP000245956">
    <property type="component" value="Unassembled WGS sequence"/>
</dbReference>
<sequence>MSLPTWVCRGRCFAYFCPAHLVFHAIFLFAGSPQPSCGECAVLFFHQAHRATWLQKYDVGAVLSNVSRVFRDVVADTTRLLDEIDEIQPHQAQDLDLSMPPCEVSNDVFNEIPRGDWTYRSLGTRLIPHKRFADTYLLEYRTFQGALAYQPCSRNIRSMGLFDSLQPLEPNGDQVFKEAREWSCVTQSIFALPRELRWVLATIYNFANEVLRLDSDENTAWQMRSWLVHWYTVADELFKFFGILAESPEVDWFSRPCATPETLPQQVHKSPTNRQSNGTDSSSARTIVRHFNSLRNAGNEQQYQVRHSNAALIHGWLSTQTRLPQLHDTALFDPAPGGYASSWANLPPAAARWSRESSMAASSNLNPAAPAFMPVPPPTVCSTFTSREDSHDFDEGYASQSDCGKEILSQPQTLSV</sequence>
<reference evidence="3 4" key="1">
    <citation type="journal article" date="2016" name="Front. Microbiol.">
        <title>Genome and transcriptome sequences reveal the specific parasitism of the nematophagous Purpureocillium lilacinum 36-1.</title>
        <authorList>
            <person name="Xie J."/>
            <person name="Li S."/>
            <person name="Mo C."/>
            <person name="Xiao X."/>
            <person name="Peng D."/>
            <person name="Wang G."/>
            <person name="Xiao Y."/>
        </authorList>
    </citation>
    <scope>NUCLEOTIDE SEQUENCE [LARGE SCALE GENOMIC DNA]</scope>
    <source>
        <strain evidence="3 4">36-1</strain>
    </source>
</reference>
<feature type="chain" id="PRO_5015763628" evidence="2">
    <location>
        <begin position="39"/>
        <end position="416"/>
    </location>
</feature>
<evidence type="ECO:0000256" key="1">
    <source>
        <dbReference type="SAM" id="MobiDB-lite"/>
    </source>
</evidence>
<feature type="signal peptide" evidence="2">
    <location>
        <begin position="1"/>
        <end position="38"/>
    </location>
</feature>
<organism evidence="3 4">
    <name type="scientific">Purpureocillium lilacinum</name>
    <name type="common">Paecilomyces lilacinus</name>
    <dbReference type="NCBI Taxonomy" id="33203"/>
    <lineage>
        <taxon>Eukaryota</taxon>
        <taxon>Fungi</taxon>
        <taxon>Dikarya</taxon>
        <taxon>Ascomycota</taxon>
        <taxon>Pezizomycotina</taxon>
        <taxon>Sordariomycetes</taxon>
        <taxon>Hypocreomycetidae</taxon>
        <taxon>Hypocreales</taxon>
        <taxon>Ophiocordycipitaceae</taxon>
        <taxon>Purpureocillium</taxon>
    </lineage>
</organism>
<protein>
    <submittedName>
        <fullName evidence="3">Uncharacterized protein</fullName>
    </submittedName>
</protein>
<evidence type="ECO:0000313" key="3">
    <source>
        <dbReference type="EMBL" id="PWI70072.1"/>
    </source>
</evidence>
<name>A0A2U3E6D3_PURLI</name>
<evidence type="ECO:0000256" key="2">
    <source>
        <dbReference type="SAM" id="SignalP"/>
    </source>
</evidence>
<feature type="region of interest" description="Disordered" evidence="1">
    <location>
        <begin position="261"/>
        <end position="283"/>
    </location>
</feature>
<gene>
    <name evidence="3" type="ORF">PCL_00216</name>
</gene>
<proteinExistence type="predicted"/>
<dbReference type="EMBL" id="LCWV01000010">
    <property type="protein sequence ID" value="PWI70072.1"/>
    <property type="molecule type" value="Genomic_DNA"/>
</dbReference>
<feature type="compositionally biased region" description="Polar residues" evidence="1">
    <location>
        <begin position="262"/>
        <end position="283"/>
    </location>
</feature>